<dbReference type="EMBL" id="MU251471">
    <property type="protein sequence ID" value="KAG9234198.1"/>
    <property type="molecule type" value="Genomic_DNA"/>
</dbReference>
<name>A0A9P7YJL7_9HELO</name>
<evidence type="ECO:0000313" key="1">
    <source>
        <dbReference type="EMBL" id="KAG9234198.1"/>
    </source>
</evidence>
<dbReference type="AlphaFoldDB" id="A0A9P7YJL7"/>
<keyword evidence="2" id="KW-1185">Reference proteome</keyword>
<accession>A0A9P7YJL7</accession>
<dbReference type="Proteomes" id="UP000824998">
    <property type="component" value="Unassembled WGS sequence"/>
</dbReference>
<gene>
    <name evidence="1" type="ORF">BJ875DRAFT_20434</name>
</gene>
<evidence type="ECO:0000313" key="2">
    <source>
        <dbReference type="Proteomes" id="UP000824998"/>
    </source>
</evidence>
<protein>
    <submittedName>
        <fullName evidence="1">Uncharacterized protein</fullName>
    </submittedName>
</protein>
<reference evidence="1" key="1">
    <citation type="journal article" date="2021" name="IMA Fungus">
        <title>Genomic characterization of three marine fungi, including Emericellopsis atlantica sp. nov. with signatures of a generalist lifestyle and marine biomass degradation.</title>
        <authorList>
            <person name="Hagestad O.C."/>
            <person name="Hou L."/>
            <person name="Andersen J.H."/>
            <person name="Hansen E.H."/>
            <person name="Altermark B."/>
            <person name="Li C."/>
            <person name="Kuhnert E."/>
            <person name="Cox R.J."/>
            <person name="Crous P.W."/>
            <person name="Spatafora J.W."/>
            <person name="Lail K."/>
            <person name="Amirebrahimi M."/>
            <person name="Lipzen A."/>
            <person name="Pangilinan J."/>
            <person name="Andreopoulos W."/>
            <person name="Hayes R.D."/>
            <person name="Ng V."/>
            <person name="Grigoriev I.V."/>
            <person name="Jackson S.A."/>
            <person name="Sutton T.D.S."/>
            <person name="Dobson A.D.W."/>
            <person name="Rama T."/>
        </authorList>
    </citation>
    <scope>NUCLEOTIDE SEQUENCE</scope>
    <source>
        <strain evidence="1">TRa018bII</strain>
    </source>
</reference>
<proteinExistence type="predicted"/>
<organism evidence="1 2">
    <name type="scientific">Amylocarpus encephaloides</name>
    <dbReference type="NCBI Taxonomy" id="45428"/>
    <lineage>
        <taxon>Eukaryota</taxon>
        <taxon>Fungi</taxon>
        <taxon>Dikarya</taxon>
        <taxon>Ascomycota</taxon>
        <taxon>Pezizomycotina</taxon>
        <taxon>Leotiomycetes</taxon>
        <taxon>Helotiales</taxon>
        <taxon>Helotiales incertae sedis</taxon>
        <taxon>Amylocarpus</taxon>
    </lineage>
</organism>
<comment type="caution">
    <text evidence="1">The sequence shown here is derived from an EMBL/GenBank/DDBJ whole genome shotgun (WGS) entry which is preliminary data.</text>
</comment>
<sequence length="222" mass="25466">MLRALDDIGQYPFIQLSTARPRLAVSFRGRLQGRGAFVGRDLWGGATLIQTAWSGLLRTDGWASCPPISRFYFEVSPSLSDGGIRAQQETRLGRLLMHFRPNRLFSRAIFQSSNGYSRRISFAPSELCRLRNWMAEVKQVAIRTHKITAKTFQTLLNCASLCKDMRMRYDPSMQLVTCAVWLWWLIRGQSRAWPINRSMSRSRIRSIGAGKYISEPPPYESR</sequence>